<dbReference type="RefSeq" id="WP_167489015.1">
    <property type="nucleotide sequence ID" value="NZ_CP046173.1"/>
</dbReference>
<accession>A0A6G9Z8J6</accession>
<dbReference type="Proteomes" id="UP000500953">
    <property type="component" value="Chromosome"/>
</dbReference>
<gene>
    <name evidence="2" type="ORF">F6W96_28790</name>
</gene>
<evidence type="ECO:0000313" key="2">
    <source>
        <dbReference type="EMBL" id="QIS21740.1"/>
    </source>
</evidence>
<evidence type="ECO:0000256" key="1">
    <source>
        <dbReference type="SAM" id="MobiDB-lite"/>
    </source>
</evidence>
<organism evidence="2 3">
    <name type="scientific">Nocardia terpenica</name>
    <dbReference type="NCBI Taxonomy" id="455432"/>
    <lineage>
        <taxon>Bacteria</taxon>
        <taxon>Bacillati</taxon>
        <taxon>Actinomycetota</taxon>
        <taxon>Actinomycetes</taxon>
        <taxon>Mycobacteriales</taxon>
        <taxon>Nocardiaceae</taxon>
        <taxon>Nocardia</taxon>
    </lineage>
</organism>
<reference evidence="2 3" key="1">
    <citation type="journal article" date="2019" name="ACS Chem. Biol.">
        <title>Identification and Mobilization of a Cryptic Antibiotic Biosynthesis Gene Locus from a Human-Pathogenic Nocardia Isolate.</title>
        <authorList>
            <person name="Herisse M."/>
            <person name="Ishida K."/>
            <person name="Porter J.L."/>
            <person name="Howden B."/>
            <person name="Hertweck C."/>
            <person name="Stinear T.P."/>
            <person name="Pidot S.J."/>
        </authorList>
    </citation>
    <scope>NUCLEOTIDE SEQUENCE [LARGE SCALE GENOMIC DNA]</scope>
    <source>
        <strain evidence="2 3">AUSMDU00012715</strain>
    </source>
</reference>
<dbReference type="EMBL" id="CP046173">
    <property type="protein sequence ID" value="QIS21740.1"/>
    <property type="molecule type" value="Genomic_DNA"/>
</dbReference>
<feature type="region of interest" description="Disordered" evidence="1">
    <location>
        <begin position="1"/>
        <end position="22"/>
    </location>
</feature>
<protein>
    <submittedName>
        <fullName evidence="2">Uncharacterized protein</fullName>
    </submittedName>
</protein>
<name>A0A6G9Z8J6_9NOCA</name>
<evidence type="ECO:0000313" key="3">
    <source>
        <dbReference type="Proteomes" id="UP000500953"/>
    </source>
</evidence>
<sequence length="325" mass="35247">MSGAEQAGPAADSGARRDAGVRHRRDIVRAGISDAEIRRRCTGGQWRRVRRGSYADEAAYASMNAVARHRIQVAAVLSGLAADAVVSHQSAAVLYGAPVRMAQLDRVGVTRNRRNGGRIKPGLKVHCAPVETVAVVGGLLLTTPARTIVDVARTAPLESAVVIGDALAREYGVTAADLAAELELARCRTGIGAARRAVSLLDPHSTSVGESRSRLLLHRLGLPVPRSQGEVCTADGRLLRRVAFYFGRTGVIGECTDRLDPDHREDILRANGFHLVRWTWTQLSTGEAATRLRHALIQARYDPPLGYIRQAPLPEPRRLMLRPLR</sequence>
<dbReference type="AlphaFoldDB" id="A0A6G9Z8J6"/>
<proteinExistence type="predicted"/>